<reference evidence="1 2" key="1">
    <citation type="submission" date="2018-08" db="EMBL/GenBank/DDBJ databases">
        <title>A genome reference for cultivated species of the human gut microbiota.</title>
        <authorList>
            <person name="Zou Y."/>
            <person name="Xue W."/>
            <person name="Luo G."/>
        </authorList>
    </citation>
    <scope>NUCLEOTIDE SEQUENCE [LARGE SCALE GENOMIC DNA]</scope>
    <source>
        <strain evidence="1 2">TF10-9AT</strain>
    </source>
</reference>
<dbReference type="Proteomes" id="UP000260790">
    <property type="component" value="Unassembled WGS sequence"/>
</dbReference>
<comment type="caution">
    <text evidence="1">The sequence shown here is derived from an EMBL/GenBank/DDBJ whole genome shotgun (WGS) entry which is preliminary data.</text>
</comment>
<dbReference type="EMBL" id="QSQR01000005">
    <property type="protein sequence ID" value="RGK46607.1"/>
    <property type="molecule type" value="Genomic_DNA"/>
</dbReference>
<organism evidence="1 2">
    <name type="scientific">Ligilactobacillus ruminis</name>
    <dbReference type="NCBI Taxonomy" id="1623"/>
    <lineage>
        <taxon>Bacteria</taxon>
        <taxon>Bacillati</taxon>
        <taxon>Bacillota</taxon>
        <taxon>Bacilli</taxon>
        <taxon>Lactobacillales</taxon>
        <taxon>Lactobacillaceae</taxon>
        <taxon>Ligilactobacillus</taxon>
    </lineage>
</organism>
<evidence type="ECO:0000313" key="1">
    <source>
        <dbReference type="EMBL" id="RGK46607.1"/>
    </source>
</evidence>
<evidence type="ECO:0000313" key="2">
    <source>
        <dbReference type="Proteomes" id="UP000260790"/>
    </source>
</evidence>
<gene>
    <name evidence="1" type="ORF">DXD09_06365</name>
</gene>
<protein>
    <submittedName>
        <fullName evidence="1">Uncharacterized protein</fullName>
    </submittedName>
</protein>
<name>A0A8B2Z7T4_9LACO</name>
<accession>A0A8B2Z7T4</accession>
<dbReference type="AlphaFoldDB" id="A0A8B2Z7T4"/>
<sequence length="143" mass="16622">MPFNHYGVEWCQWTAEPKACPACAEYSRHNDGVYRVKDVPTLSAHPNCRCALSAYWKDKEIMADEKYMKYHPIKIDSVNKIPIKFKSYSVIAKCKDGIITQYRLYDEKGNASVDFGLTNHGNSKHHKIVPHKHEWHLITEKMV</sequence>
<proteinExistence type="predicted"/>